<evidence type="ECO:0000313" key="3">
    <source>
        <dbReference type="RefSeq" id="XP_019645948.1"/>
    </source>
</evidence>
<feature type="compositionally biased region" description="Polar residues" evidence="1">
    <location>
        <begin position="132"/>
        <end position="158"/>
    </location>
</feature>
<evidence type="ECO:0000313" key="2">
    <source>
        <dbReference type="Proteomes" id="UP000515135"/>
    </source>
</evidence>
<feature type="region of interest" description="Disordered" evidence="1">
    <location>
        <begin position="124"/>
        <end position="170"/>
    </location>
</feature>
<keyword evidence="2" id="KW-1185">Reference proteome</keyword>
<feature type="compositionally biased region" description="Basic residues" evidence="1">
    <location>
        <begin position="39"/>
        <end position="48"/>
    </location>
</feature>
<dbReference type="GeneID" id="109486550"/>
<dbReference type="KEGG" id="bbel:109486550"/>
<protein>
    <submittedName>
        <fullName evidence="3">Uncharacterized protein LOC109486550</fullName>
    </submittedName>
</protein>
<evidence type="ECO:0000256" key="1">
    <source>
        <dbReference type="SAM" id="MobiDB-lite"/>
    </source>
</evidence>
<name>A0A6P5A8L2_BRABE</name>
<reference evidence="3" key="1">
    <citation type="submission" date="2025-08" db="UniProtKB">
        <authorList>
            <consortium name="RefSeq"/>
        </authorList>
    </citation>
    <scope>IDENTIFICATION</scope>
    <source>
        <tissue evidence="3">Gonad</tissue>
    </source>
</reference>
<organism evidence="2 3">
    <name type="scientific">Branchiostoma belcheri</name>
    <name type="common">Amphioxus</name>
    <dbReference type="NCBI Taxonomy" id="7741"/>
    <lineage>
        <taxon>Eukaryota</taxon>
        <taxon>Metazoa</taxon>
        <taxon>Chordata</taxon>
        <taxon>Cephalochordata</taxon>
        <taxon>Leptocardii</taxon>
        <taxon>Amphioxiformes</taxon>
        <taxon>Branchiostomatidae</taxon>
        <taxon>Branchiostoma</taxon>
    </lineage>
</organism>
<dbReference type="OrthoDB" id="10037594at2759"/>
<dbReference type="AlphaFoldDB" id="A0A6P5A8L2"/>
<accession>A0A6P5A8L2</accession>
<sequence>MDAKVDLLSIAEEDVERFLFCAESRTDTPPPKPAGLQNAKRRRTRRRGPISSKAGPWRRKMLRQGVNGKMTVRDGLSRIKTLVPYVAEQPAASVSDMSELEIIHSATRYITELEVQLMKLRTGKTSGRHVKNTSGSPSKHLVDSSTSTTVHESQTLTVASPVPSPFKKSEQCPKARMDIVKKEAVKNNTGFPGKNYFNVPDMEDFKSGDERLVKEDLTVLMSLDNGVDSCSSSDSVSSPLAAGAEGVDCGQLLRDTDVLLFPDTFFTQLNELLPKDLNTPSDTMESPTDTTFPVQDEEKRIMGNVSDTPATKMEYVFEDSLEIEEFQTTGLEED</sequence>
<gene>
    <name evidence="3" type="primary">LOC109486550</name>
</gene>
<dbReference type="InterPro" id="IPR036638">
    <property type="entry name" value="HLH_DNA-bd_sf"/>
</dbReference>
<dbReference type="RefSeq" id="XP_019645948.1">
    <property type="nucleotide sequence ID" value="XM_019790389.1"/>
</dbReference>
<dbReference type="Proteomes" id="UP000515135">
    <property type="component" value="Unplaced"/>
</dbReference>
<feature type="region of interest" description="Disordered" evidence="1">
    <location>
        <begin position="23"/>
        <end position="55"/>
    </location>
</feature>
<proteinExistence type="predicted"/>
<dbReference type="Gene3D" id="4.10.280.10">
    <property type="entry name" value="Helix-loop-helix DNA-binding domain"/>
    <property type="match status" value="1"/>
</dbReference>
<dbReference type="GO" id="GO:0046983">
    <property type="term" value="F:protein dimerization activity"/>
    <property type="evidence" value="ECO:0007669"/>
    <property type="project" value="InterPro"/>
</dbReference>